<dbReference type="InterPro" id="IPR021533">
    <property type="entry name" value="PepSY-like"/>
</dbReference>
<name>A0A918SC94_9FLAO</name>
<dbReference type="AlphaFoldDB" id="A0A918SC94"/>
<dbReference type="SUPFAM" id="SSF160574">
    <property type="entry name" value="BT0923-like"/>
    <property type="match status" value="1"/>
</dbReference>
<organism evidence="2 3">
    <name type="scientific">Salinimicrobium marinum</name>
    <dbReference type="NCBI Taxonomy" id="680283"/>
    <lineage>
        <taxon>Bacteria</taxon>
        <taxon>Pseudomonadati</taxon>
        <taxon>Bacteroidota</taxon>
        <taxon>Flavobacteriia</taxon>
        <taxon>Flavobacteriales</taxon>
        <taxon>Flavobacteriaceae</taxon>
        <taxon>Salinimicrobium</taxon>
    </lineage>
</organism>
<reference evidence="2" key="2">
    <citation type="submission" date="2020-09" db="EMBL/GenBank/DDBJ databases">
        <authorList>
            <person name="Sun Q."/>
            <person name="Kim S."/>
        </authorList>
    </citation>
    <scope>NUCLEOTIDE SEQUENCE</scope>
    <source>
        <strain evidence="2">KCTC 12719</strain>
    </source>
</reference>
<feature type="domain" description="Putative beta-lactamase-inhibitor-like PepSY-like" evidence="1">
    <location>
        <begin position="20"/>
        <end position="81"/>
    </location>
</feature>
<dbReference type="PROSITE" id="PS51257">
    <property type="entry name" value="PROKAR_LIPOPROTEIN"/>
    <property type="match status" value="1"/>
</dbReference>
<keyword evidence="3" id="KW-1185">Reference proteome</keyword>
<feature type="domain" description="Putative beta-lactamase-inhibitor-like PepSY-like" evidence="1">
    <location>
        <begin position="85"/>
        <end position="143"/>
    </location>
</feature>
<accession>A0A918SC94</accession>
<dbReference type="Proteomes" id="UP000610456">
    <property type="component" value="Unassembled WGS sequence"/>
</dbReference>
<evidence type="ECO:0000259" key="1">
    <source>
        <dbReference type="Pfam" id="PF11396"/>
    </source>
</evidence>
<protein>
    <recommendedName>
        <fullName evidence="1">Putative beta-lactamase-inhibitor-like PepSY-like domain-containing protein</fullName>
    </recommendedName>
</protein>
<sequence length="152" mass="17603">MELLVRLNLLYTVFFCALFISCDDDDYPYADLPSVVLNGFRAEFSDAKDIEFKKTGEHYEVEFEIDQDDAAAMLDSTGTILKERREVSWKDLPSQIQISLDSEFGKEKIEDPEIITVGDKVYYQVQIQQFLMDKKLVYDANGKPDASLEYWD</sequence>
<evidence type="ECO:0000313" key="3">
    <source>
        <dbReference type="Proteomes" id="UP000610456"/>
    </source>
</evidence>
<evidence type="ECO:0000313" key="2">
    <source>
        <dbReference type="EMBL" id="GHA33754.1"/>
    </source>
</evidence>
<dbReference type="Gene3D" id="3.10.450.360">
    <property type="match status" value="1"/>
</dbReference>
<dbReference type="Pfam" id="PF11396">
    <property type="entry name" value="PepSY_like"/>
    <property type="match status" value="2"/>
</dbReference>
<gene>
    <name evidence="2" type="ORF">GCM10007103_14130</name>
</gene>
<proteinExistence type="predicted"/>
<comment type="caution">
    <text evidence="2">The sequence shown here is derived from an EMBL/GenBank/DDBJ whole genome shotgun (WGS) entry which is preliminary data.</text>
</comment>
<reference evidence="2" key="1">
    <citation type="journal article" date="2014" name="Int. J. Syst. Evol. Microbiol.">
        <title>Complete genome sequence of Corynebacterium casei LMG S-19264T (=DSM 44701T), isolated from a smear-ripened cheese.</title>
        <authorList>
            <consortium name="US DOE Joint Genome Institute (JGI-PGF)"/>
            <person name="Walter F."/>
            <person name="Albersmeier A."/>
            <person name="Kalinowski J."/>
            <person name="Ruckert C."/>
        </authorList>
    </citation>
    <scope>NUCLEOTIDE SEQUENCE</scope>
    <source>
        <strain evidence="2">KCTC 12719</strain>
    </source>
</reference>
<dbReference type="EMBL" id="BMXB01000003">
    <property type="protein sequence ID" value="GHA33754.1"/>
    <property type="molecule type" value="Genomic_DNA"/>
</dbReference>